<dbReference type="SUPFAM" id="SSF53335">
    <property type="entry name" value="S-adenosyl-L-methionine-dependent methyltransferases"/>
    <property type="match status" value="1"/>
</dbReference>
<evidence type="ECO:0000256" key="4">
    <source>
        <dbReference type="ARBA" id="ARBA00048391"/>
    </source>
</evidence>
<feature type="domain" description="Methyltransferase small" evidence="7">
    <location>
        <begin position="203"/>
        <end position="281"/>
    </location>
</feature>
<dbReference type="RefSeq" id="WP_326454355.1">
    <property type="nucleotide sequence ID" value="NZ_JAYMFH010000003.1"/>
</dbReference>
<keyword evidence="10" id="KW-1185">Reference proteome</keyword>
<organism evidence="9 10">
    <name type="scientific">Adlercreutzia shanghongiae</name>
    <dbReference type="NCBI Taxonomy" id="3111773"/>
    <lineage>
        <taxon>Bacteria</taxon>
        <taxon>Bacillati</taxon>
        <taxon>Actinomycetota</taxon>
        <taxon>Coriobacteriia</taxon>
        <taxon>Eggerthellales</taxon>
        <taxon>Eggerthellaceae</taxon>
        <taxon>Adlercreutzia</taxon>
    </lineage>
</organism>
<dbReference type="InterPro" id="IPR007848">
    <property type="entry name" value="Small_mtfrase_dom"/>
</dbReference>
<dbReference type="EC" id="2.1.1.297" evidence="5"/>
<dbReference type="Proteomes" id="UP001343724">
    <property type="component" value="Unassembled WGS sequence"/>
</dbReference>
<evidence type="ECO:0000256" key="3">
    <source>
        <dbReference type="ARBA" id="ARBA00022691"/>
    </source>
</evidence>
<keyword evidence="1 5" id="KW-0489">Methyltransferase</keyword>
<dbReference type="CDD" id="cd02440">
    <property type="entry name" value="AdoMet_MTases"/>
    <property type="match status" value="1"/>
</dbReference>
<feature type="compositionally biased region" description="Basic and acidic residues" evidence="6">
    <location>
        <begin position="154"/>
        <end position="163"/>
    </location>
</feature>
<evidence type="ECO:0000256" key="1">
    <source>
        <dbReference type="ARBA" id="ARBA00022603"/>
    </source>
</evidence>
<comment type="function">
    <text evidence="5">Methylates the class 1 translation termination release factors RF1/PrfA and RF2/PrfB on the glutamine residue of the universally conserved GGQ motif.</text>
</comment>
<protein>
    <recommendedName>
        <fullName evidence="5">Release factor glutamine methyltransferase</fullName>
        <shortName evidence="5">RF MTase</shortName>
        <ecNumber evidence="5">2.1.1.297</ecNumber>
    </recommendedName>
    <alternativeName>
        <fullName evidence="5">N5-glutamine methyltransferase PrmC</fullName>
    </alternativeName>
    <alternativeName>
        <fullName evidence="5">Protein-(glutamine-N5) MTase PrmC</fullName>
    </alternativeName>
    <alternativeName>
        <fullName evidence="5">Protein-glutamine N-methyltransferase PrmC</fullName>
    </alternativeName>
</protein>
<dbReference type="InterPro" id="IPR040758">
    <property type="entry name" value="PrmC_N"/>
</dbReference>
<dbReference type="InterPro" id="IPR002052">
    <property type="entry name" value="DNA_methylase_N6_adenine_CS"/>
</dbReference>
<feature type="binding site" evidence="5">
    <location>
        <begin position="277"/>
        <end position="280"/>
    </location>
    <ligand>
        <name>substrate</name>
    </ligand>
</feature>
<dbReference type="PANTHER" id="PTHR18895">
    <property type="entry name" value="HEMK METHYLTRANSFERASE"/>
    <property type="match status" value="1"/>
</dbReference>
<dbReference type="GO" id="GO:0032259">
    <property type="term" value="P:methylation"/>
    <property type="evidence" value="ECO:0007669"/>
    <property type="project" value="UniProtKB-KW"/>
</dbReference>
<comment type="caution">
    <text evidence="5">Lacks conserved residue(s) required for the propagation of feature annotation.</text>
</comment>
<dbReference type="InterPro" id="IPR029063">
    <property type="entry name" value="SAM-dependent_MTases_sf"/>
</dbReference>
<name>A0ABU6IWP8_9ACTN</name>
<dbReference type="PROSITE" id="PS00092">
    <property type="entry name" value="N6_MTASE"/>
    <property type="match status" value="1"/>
</dbReference>
<reference evidence="9 10" key="1">
    <citation type="submission" date="2024-01" db="EMBL/GenBank/DDBJ databases">
        <title>novel species in genus Adlercreutzia.</title>
        <authorList>
            <person name="Liu X."/>
        </authorList>
    </citation>
    <scope>NUCLEOTIDE SEQUENCE [LARGE SCALE GENOMIC DNA]</scope>
    <source>
        <strain evidence="9 10">R22</strain>
    </source>
</reference>
<dbReference type="PANTHER" id="PTHR18895:SF74">
    <property type="entry name" value="MTRF1L RELEASE FACTOR GLUTAMINE METHYLTRANSFERASE"/>
    <property type="match status" value="1"/>
</dbReference>
<feature type="binding site" evidence="5">
    <location>
        <position position="277"/>
    </location>
    <ligand>
        <name>S-adenosyl-L-methionine</name>
        <dbReference type="ChEBI" id="CHEBI:59789"/>
    </ligand>
</feature>
<evidence type="ECO:0000259" key="7">
    <source>
        <dbReference type="Pfam" id="PF05175"/>
    </source>
</evidence>
<evidence type="ECO:0000256" key="6">
    <source>
        <dbReference type="SAM" id="MobiDB-lite"/>
    </source>
</evidence>
<comment type="similarity">
    <text evidence="5">Belongs to the protein N5-glutamine methyltransferase family. PrmC subfamily.</text>
</comment>
<dbReference type="Pfam" id="PF17827">
    <property type="entry name" value="PrmC_N"/>
    <property type="match status" value="1"/>
</dbReference>
<evidence type="ECO:0000256" key="2">
    <source>
        <dbReference type="ARBA" id="ARBA00022679"/>
    </source>
</evidence>
<dbReference type="Gene3D" id="3.40.50.150">
    <property type="entry name" value="Vaccinia Virus protein VP39"/>
    <property type="match status" value="1"/>
</dbReference>
<dbReference type="GO" id="GO:0008168">
    <property type="term" value="F:methyltransferase activity"/>
    <property type="evidence" value="ECO:0007669"/>
    <property type="project" value="UniProtKB-KW"/>
</dbReference>
<sequence>MTNETWTIKSALEWTEGYLGDKGDENPRLSAQWLLSEATGLSRMHLFVNYDRPLSEDERALLRGYVKRRGAGEPLQYITGEVIFRHITVKVRPGVLIPRPETEVLVSEVLAALPAPGPREAQWNTEAAAQEREAVEALKKAVEEASEALSENQRSADEVRSPDDSAGGDSGRPSSSESVPADEVGLKSAPTEEAEPAGKNLLVADLCTGSGCIACSLAYEHPAIRVIATDIAPEAVELAKENAEALGLSDRVAVLQCSLGSGIGAKRLGTFDAVVSNPPYVPTSVLPEIPREVANFEPALALDGGEDGLALFLPLAEWAASALKPGGLLACELFEDHMDAAAAIAQAYGFTDIRIVNDLTDRPRILLARKETL</sequence>
<accession>A0ABU6IWP8</accession>
<dbReference type="Pfam" id="PF05175">
    <property type="entry name" value="MTS"/>
    <property type="match status" value="1"/>
</dbReference>
<dbReference type="EMBL" id="JAYMFH010000003">
    <property type="protein sequence ID" value="MEC4294203.1"/>
    <property type="molecule type" value="Genomic_DNA"/>
</dbReference>
<evidence type="ECO:0000313" key="10">
    <source>
        <dbReference type="Proteomes" id="UP001343724"/>
    </source>
</evidence>
<feature type="region of interest" description="Disordered" evidence="6">
    <location>
        <begin position="137"/>
        <end position="195"/>
    </location>
</feature>
<keyword evidence="2 5" id="KW-0808">Transferase</keyword>
<comment type="caution">
    <text evidence="9">The sequence shown here is derived from an EMBL/GenBank/DDBJ whole genome shotgun (WGS) entry which is preliminary data.</text>
</comment>
<dbReference type="InterPro" id="IPR019874">
    <property type="entry name" value="RF_methyltr_PrmC"/>
</dbReference>
<evidence type="ECO:0000259" key="8">
    <source>
        <dbReference type="Pfam" id="PF17827"/>
    </source>
</evidence>
<dbReference type="HAMAP" id="MF_02126">
    <property type="entry name" value="RF_methyltr_PrmC"/>
    <property type="match status" value="1"/>
</dbReference>
<evidence type="ECO:0000313" key="9">
    <source>
        <dbReference type="EMBL" id="MEC4294203.1"/>
    </source>
</evidence>
<evidence type="ECO:0000256" key="5">
    <source>
        <dbReference type="HAMAP-Rule" id="MF_02126"/>
    </source>
</evidence>
<gene>
    <name evidence="5" type="primary">prmC</name>
    <name evidence="9" type="ORF">VJ920_02640</name>
</gene>
<keyword evidence="3 5" id="KW-0949">S-adenosyl-L-methionine</keyword>
<comment type="catalytic activity">
    <reaction evidence="4 5">
        <text>L-glutaminyl-[peptide chain release factor] + S-adenosyl-L-methionine = N(5)-methyl-L-glutaminyl-[peptide chain release factor] + S-adenosyl-L-homocysteine + H(+)</text>
        <dbReference type="Rhea" id="RHEA:42896"/>
        <dbReference type="Rhea" id="RHEA-COMP:10271"/>
        <dbReference type="Rhea" id="RHEA-COMP:10272"/>
        <dbReference type="ChEBI" id="CHEBI:15378"/>
        <dbReference type="ChEBI" id="CHEBI:30011"/>
        <dbReference type="ChEBI" id="CHEBI:57856"/>
        <dbReference type="ChEBI" id="CHEBI:59789"/>
        <dbReference type="ChEBI" id="CHEBI:61891"/>
        <dbReference type="EC" id="2.1.1.297"/>
    </reaction>
</comment>
<dbReference type="InterPro" id="IPR050320">
    <property type="entry name" value="N5-glutamine_MTase"/>
</dbReference>
<dbReference type="NCBIfam" id="TIGR00536">
    <property type="entry name" value="hemK_fam"/>
    <property type="match status" value="1"/>
</dbReference>
<feature type="domain" description="Release factor glutamine methyltransferase N-terminal" evidence="8">
    <location>
        <begin position="11"/>
        <end position="80"/>
    </location>
</feature>
<dbReference type="InterPro" id="IPR004556">
    <property type="entry name" value="HemK-like"/>
</dbReference>
<proteinExistence type="inferred from homology"/>
<feature type="binding site" evidence="5">
    <location>
        <position position="230"/>
    </location>
    <ligand>
        <name>S-adenosyl-L-methionine</name>
        <dbReference type="ChEBI" id="CHEBI:59789"/>
    </ligand>
</feature>
<dbReference type="Gene3D" id="1.10.8.10">
    <property type="entry name" value="DNA helicase RuvA subunit, C-terminal domain"/>
    <property type="match status" value="1"/>
</dbReference>